<dbReference type="Proteomes" id="UP000694546">
    <property type="component" value="Chromosome 22"/>
</dbReference>
<keyword evidence="4" id="KW-0734">Signal transduction inhibitor</keyword>
<evidence type="ECO:0000256" key="5">
    <source>
        <dbReference type="ARBA" id="ARBA00022753"/>
    </source>
</evidence>
<dbReference type="InterPro" id="IPR043445">
    <property type="entry name" value="TMEPAI/LRAD4"/>
</dbReference>
<dbReference type="PANTHER" id="PTHR16514">
    <property type="entry name" value="LOW DENSITY LIPOPROTEIN RECEPTOR CLASS A DOMAIN-CONTAINING 4A"/>
    <property type="match status" value="1"/>
</dbReference>
<evidence type="ECO:0000256" key="3">
    <source>
        <dbReference type="ARBA" id="ARBA00022692"/>
    </source>
</evidence>
<keyword evidence="7 9" id="KW-0472">Membrane</keyword>
<gene>
    <name evidence="10" type="primary">LOC115535906</name>
</gene>
<evidence type="ECO:0000256" key="2">
    <source>
        <dbReference type="ARBA" id="ARBA00009908"/>
    </source>
</evidence>
<dbReference type="PROSITE" id="PS51257">
    <property type="entry name" value="PROKAR_LIPOPROTEIN"/>
    <property type="match status" value="1"/>
</dbReference>
<evidence type="ECO:0000256" key="9">
    <source>
        <dbReference type="SAM" id="Phobius"/>
    </source>
</evidence>
<keyword evidence="5" id="KW-0967">Endosome</keyword>
<proteinExistence type="inferred from homology"/>
<comment type="similarity">
    <text evidence="2">Belongs to the PMEPA1 family.</text>
</comment>
<dbReference type="PANTHER" id="PTHR16514:SF4">
    <property type="entry name" value="LOW-DENSITY LIPOPROTEIN RECEPTOR CLASS A DOMAIN-CONTAINING PROTEIN 4"/>
    <property type="match status" value="1"/>
</dbReference>
<evidence type="ECO:0000313" key="10">
    <source>
        <dbReference type="Ensembl" id="ENSGMOP00000014663.2"/>
    </source>
</evidence>
<evidence type="ECO:0000256" key="4">
    <source>
        <dbReference type="ARBA" id="ARBA00022700"/>
    </source>
</evidence>
<dbReference type="KEGG" id="gmh:115535906"/>
<sequence length="283" mass="31156">MQDRSPASGSTNTQSNVICSCNCTGTQPQGMDISELEFVQIIIILVVMMVMVVVIICLLNHYRLSALAFLSRHSRARHQGHRQQATQLVMYGPQGTQERLVCNPPAYTQQQNQHLCRFQPTYPYLQQDIINLPPSISLSDGEELPPYKGPCTLKLRDPEQQLELSRASVRAPPNRTVYDRNFIDIYVGRGPSFTSGVGGANTGTESPPPTYSEVMGHYRGSAAFYSQYSNNTASLLDCGSDSGSLWLERQAGRRESESTAAPSGGESKRKRQGGGEAEVRKVP</sequence>
<dbReference type="GeneID" id="115535906"/>
<feature type="region of interest" description="Disordered" evidence="8">
    <location>
        <begin position="247"/>
        <end position="283"/>
    </location>
</feature>
<evidence type="ECO:0000256" key="8">
    <source>
        <dbReference type="SAM" id="MobiDB-lite"/>
    </source>
</evidence>
<dbReference type="RefSeq" id="XP_030203329.1">
    <property type="nucleotide sequence ID" value="XM_030347469.1"/>
</dbReference>
<dbReference type="GO" id="GO:0031901">
    <property type="term" value="C:early endosome membrane"/>
    <property type="evidence" value="ECO:0007669"/>
    <property type="project" value="UniProtKB-SubCell"/>
</dbReference>
<evidence type="ECO:0000256" key="1">
    <source>
        <dbReference type="ARBA" id="ARBA00004391"/>
    </source>
</evidence>
<keyword evidence="6 9" id="KW-1133">Transmembrane helix</keyword>
<accession>A0A8C4ZH07</accession>
<dbReference type="OrthoDB" id="10038550at2759"/>
<dbReference type="GO" id="GO:0070412">
    <property type="term" value="F:R-SMAD binding"/>
    <property type="evidence" value="ECO:0007669"/>
    <property type="project" value="InterPro"/>
</dbReference>
<organism evidence="10 11">
    <name type="scientific">Gadus morhua</name>
    <name type="common">Atlantic cod</name>
    <dbReference type="NCBI Taxonomy" id="8049"/>
    <lineage>
        <taxon>Eukaryota</taxon>
        <taxon>Metazoa</taxon>
        <taxon>Chordata</taxon>
        <taxon>Craniata</taxon>
        <taxon>Vertebrata</taxon>
        <taxon>Euteleostomi</taxon>
        <taxon>Actinopterygii</taxon>
        <taxon>Neopterygii</taxon>
        <taxon>Teleostei</taxon>
        <taxon>Neoteleostei</taxon>
        <taxon>Acanthomorphata</taxon>
        <taxon>Zeiogadaria</taxon>
        <taxon>Gadariae</taxon>
        <taxon>Gadiformes</taxon>
        <taxon>Gadoidei</taxon>
        <taxon>Gadidae</taxon>
        <taxon>Gadus</taxon>
    </lineage>
</organism>
<dbReference type="Ensembl" id="ENSGMOT00000015039.2">
    <property type="protein sequence ID" value="ENSGMOP00000014663.2"/>
    <property type="gene ID" value="ENSGMOG00000013656.2"/>
</dbReference>
<comment type="subcellular location">
    <subcellularLocation>
        <location evidence="1">Early endosome membrane</location>
        <topology evidence="1">Single-pass membrane protein</topology>
    </subcellularLocation>
</comment>
<evidence type="ECO:0000256" key="6">
    <source>
        <dbReference type="ARBA" id="ARBA00022989"/>
    </source>
</evidence>
<evidence type="ECO:0000256" key="7">
    <source>
        <dbReference type="ARBA" id="ARBA00023136"/>
    </source>
</evidence>
<dbReference type="GO" id="GO:0030512">
    <property type="term" value="P:negative regulation of transforming growth factor beta receptor signaling pathway"/>
    <property type="evidence" value="ECO:0007669"/>
    <property type="project" value="InterPro"/>
</dbReference>
<dbReference type="GeneTree" id="ENSGT00390000000724"/>
<reference evidence="10" key="2">
    <citation type="submission" date="2025-09" db="UniProtKB">
        <authorList>
            <consortium name="Ensembl"/>
        </authorList>
    </citation>
    <scope>IDENTIFICATION</scope>
</reference>
<dbReference type="GO" id="GO:0000139">
    <property type="term" value="C:Golgi membrane"/>
    <property type="evidence" value="ECO:0007669"/>
    <property type="project" value="TreeGrafter"/>
</dbReference>
<keyword evidence="11" id="KW-1185">Reference proteome</keyword>
<reference evidence="10" key="1">
    <citation type="submission" date="2025-08" db="UniProtKB">
        <authorList>
            <consortium name="Ensembl"/>
        </authorList>
    </citation>
    <scope>IDENTIFICATION</scope>
</reference>
<name>A0A8C4ZH07_GADMO</name>
<protein>
    <submittedName>
        <fullName evidence="10">Protein TMEPAI-like</fullName>
    </submittedName>
</protein>
<dbReference type="OMA" id="TRANGFC"/>
<feature type="transmembrane region" description="Helical" evidence="9">
    <location>
        <begin position="38"/>
        <end position="62"/>
    </location>
</feature>
<evidence type="ECO:0000313" key="11">
    <source>
        <dbReference type="Proteomes" id="UP000694546"/>
    </source>
</evidence>
<keyword evidence="3 9" id="KW-0812">Transmembrane</keyword>
<dbReference type="AlphaFoldDB" id="A0A8C4ZH07"/>